<evidence type="ECO:0000259" key="3">
    <source>
        <dbReference type="PROSITE" id="PS51109"/>
    </source>
</evidence>
<dbReference type="SUPFAM" id="SSF50685">
    <property type="entry name" value="Barwin-like endoglucanases"/>
    <property type="match status" value="1"/>
</dbReference>
<evidence type="ECO:0000313" key="4">
    <source>
        <dbReference type="EMBL" id="GAX90488.1"/>
    </source>
</evidence>
<feature type="domain" description="G5" evidence="3">
    <location>
        <begin position="143"/>
        <end position="222"/>
    </location>
</feature>
<feature type="chain" id="PRO_5012900491" description="G5 domain-containing protein" evidence="2">
    <location>
        <begin position="20"/>
        <end position="322"/>
    </location>
</feature>
<evidence type="ECO:0000313" key="5">
    <source>
        <dbReference type="Proteomes" id="UP000217785"/>
    </source>
</evidence>
<dbReference type="InterPro" id="IPR011098">
    <property type="entry name" value="G5_dom"/>
</dbReference>
<dbReference type="SMART" id="SM01208">
    <property type="entry name" value="G5"/>
    <property type="match status" value="1"/>
</dbReference>
<dbReference type="Gene3D" id="2.20.230.10">
    <property type="entry name" value="Resuscitation-promoting factor rpfb"/>
    <property type="match status" value="1"/>
</dbReference>
<dbReference type="AlphaFoldDB" id="A0A292YKM2"/>
<dbReference type="CDD" id="cd22786">
    <property type="entry name" value="DPBB_YuiC-like"/>
    <property type="match status" value="1"/>
</dbReference>
<organism evidence="4 5">
    <name type="scientific">Effusibacillus lacus</name>
    <dbReference type="NCBI Taxonomy" id="1348429"/>
    <lineage>
        <taxon>Bacteria</taxon>
        <taxon>Bacillati</taxon>
        <taxon>Bacillota</taxon>
        <taxon>Bacilli</taxon>
        <taxon>Bacillales</taxon>
        <taxon>Alicyclobacillaceae</taxon>
        <taxon>Effusibacillus</taxon>
    </lineage>
</organism>
<dbReference type="InterPro" id="IPR036908">
    <property type="entry name" value="RlpA-like_sf"/>
</dbReference>
<dbReference type="Pfam" id="PF07501">
    <property type="entry name" value="G5"/>
    <property type="match status" value="1"/>
</dbReference>
<comment type="caution">
    <text evidence="4">The sequence shown here is derived from an EMBL/GenBank/DDBJ whole genome shotgun (WGS) entry which is preliminary data.</text>
</comment>
<dbReference type="GO" id="GO:0019867">
    <property type="term" value="C:outer membrane"/>
    <property type="evidence" value="ECO:0007669"/>
    <property type="project" value="InterPro"/>
</dbReference>
<evidence type="ECO:0000256" key="1">
    <source>
        <dbReference type="ARBA" id="ARBA00022729"/>
    </source>
</evidence>
<dbReference type="Pfam" id="PF03990">
    <property type="entry name" value="DUF348"/>
    <property type="match status" value="2"/>
</dbReference>
<proteinExistence type="predicted"/>
<dbReference type="Proteomes" id="UP000217785">
    <property type="component" value="Unassembled WGS sequence"/>
</dbReference>
<dbReference type="RefSeq" id="WP_096182210.1">
    <property type="nucleotide sequence ID" value="NZ_BDUF01000057.1"/>
</dbReference>
<dbReference type="PANTHER" id="PTHR39160:SF4">
    <property type="entry name" value="RESUSCITATION-PROMOTING FACTOR RPFB"/>
    <property type="match status" value="1"/>
</dbReference>
<dbReference type="InterPro" id="IPR007137">
    <property type="entry name" value="DUF348"/>
</dbReference>
<gene>
    <name evidence="4" type="ORF">EFBL_2115</name>
</gene>
<dbReference type="EMBL" id="BDUF01000057">
    <property type="protein sequence ID" value="GAX90488.1"/>
    <property type="molecule type" value="Genomic_DNA"/>
</dbReference>
<dbReference type="OrthoDB" id="9798935at2"/>
<evidence type="ECO:0000256" key="2">
    <source>
        <dbReference type="SAM" id="SignalP"/>
    </source>
</evidence>
<dbReference type="Gene3D" id="2.40.40.10">
    <property type="entry name" value="RlpA-like domain"/>
    <property type="match status" value="1"/>
</dbReference>
<dbReference type="InterPro" id="IPR010611">
    <property type="entry name" value="3D_dom"/>
</dbReference>
<name>A0A292YKM2_9BACL</name>
<sequence>MEKFSRKSIFILAATVATAAVGAGTATSMHKTVSLKVDGRAKEVSGFYTGTVEEFLKNQGIQLSGKDLVVPARDARLTEGMEIAVTHAKKLTIQDGTNQPKELLTVAETVSEVLKQAEIRLGEHDKVNTELNSAPAEGQTIVITRREVKVAVTEETIPFQTERQPSQDLFKGQEKVLTHGVEGLAKVTTRVVLENGVEADKKVDKEVVKEPVAKVVAYGTKPMVIASRSGGTFTASTKMVMSATAYQGGGRTATGRVAQYGIAAVDPSVIPLGTKLYIEGYGYAIAADTGGAIKGNKIDLVFDSLEDCLRFGRRQVVVYIVE</sequence>
<keyword evidence="1 2" id="KW-0732">Signal</keyword>
<dbReference type="PANTHER" id="PTHR39160">
    <property type="entry name" value="CELL WALL-BINDING PROTEIN YOCH"/>
    <property type="match status" value="1"/>
</dbReference>
<dbReference type="GO" id="GO:0009254">
    <property type="term" value="P:peptidoglycan turnover"/>
    <property type="evidence" value="ECO:0007669"/>
    <property type="project" value="InterPro"/>
</dbReference>
<protein>
    <recommendedName>
        <fullName evidence="3">G5 domain-containing protein</fullName>
    </recommendedName>
</protein>
<keyword evidence="5" id="KW-1185">Reference proteome</keyword>
<reference evidence="5" key="1">
    <citation type="submission" date="2017-07" db="EMBL/GenBank/DDBJ databases">
        <title>Draft genome sequence of Effusibacillus lacus strain skLN1.</title>
        <authorList>
            <person name="Watanabe M."/>
            <person name="Kojima H."/>
            <person name="Fukui M."/>
        </authorList>
    </citation>
    <scope>NUCLEOTIDE SEQUENCE [LARGE SCALE GENOMIC DNA]</scope>
    <source>
        <strain evidence="5">skLN1</strain>
    </source>
</reference>
<dbReference type="PROSITE" id="PS51109">
    <property type="entry name" value="G5"/>
    <property type="match status" value="1"/>
</dbReference>
<dbReference type="GO" id="GO:0004553">
    <property type="term" value="F:hydrolase activity, hydrolyzing O-glycosyl compounds"/>
    <property type="evidence" value="ECO:0007669"/>
    <property type="project" value="InterPro"/>
</dbReference>
<feature type="signal peptide" evidence="2">
    <location>
        <begin position="1"/>
        <end position="19"/>
    </location>
</feature>
<accession>A0A292YKM2</accession>
<dbReference type="Pfam" id="PF06725">
    <property type="entry name" value="3D"/>
    <property type="match status" value="1"/>
</dbReference>
<dbReference type="InterPro" id="IPR051933">
    <property type="entry name" value="Resuscitation_pf_RpfB"/>
</dbReference>